<dbReference type="RefSeq" id="WP_096437166.1">
    <property type="nucleotide sequence ID" value="NZ_AP018164.1"/>
</dbReference>
<gene>
    <name evidence="1" type="ORF">MSG_00724</name>
</gene>
<dbReference type="KEGG" id="mshg:MSG_00724"/>
<evidence type="ECO:0000313" key="1">
    <source>
        <dbReference type="EMBL" id="BAX90887.1"/>
    </source>
</evidence>
<protein>
    <submittedName>
        <fullName evidence="1">Uncharacterized protein</fullName>
    </submittedName>
</protein>
<dbReference type="EMBL" id="AP018164">
    <property type="protein sequence ID" value="BAX90887.1"/>
    <property type="molecule type" value="Genomic_DNA"/>
</dbReference>
<dbReference type="Proteomes" id="UP000217736">
    <property type="component" value="Chromosome"/>
</dbReference>
<reference evidence="2" key="1">
    <citation type="submission" date="2017-06" db="EMBL/GenBank/DDBJ databases">
        <title>Complete Genome Sequence of Mycobacterium shigaense.</title>
        <authorList>
            <person name="Fukano H."/>
            <person name="Yoshida M."/>
            <person name="Kazumi Y."/>
            <person name="Ogura Y."/>
            <person name="Mitarai S."/>
            <person name="Hayashi T."/>
            <person name="Hoshino Y."/>
        </authorList>
    </citation>
    <scope>NUCLEOTIDE SEQUENCE [LARGE SCALE GENOMIC DNA]</scope>
    <source>
        <strain evidence="2">UN-152</strain>
    </source>
</reference>
<dbReference type="AlphaFoldDB" id="A0A1Z4ED52"/>
<proteinExistence type="predicted"/>
<organism evidence="1 2">
    <name type="scientific">Mycobacterium shigaense</name>
    <dbReference type="NCBI Taxonomy" id="722731"/>
    <lineage>
        <taxon>Bacteria</taxon>
        <taxon>Bacillati</taxon>
        <taxon>Actinomycetota</taxon>
        <taxon>Actinomycetes</taxon>
        <taxon>Mycobacteriales</taxon>
        <taxon>Mycobacteriaceae</taxon>
        <taxon>Mycobacterium</taxon>
        <taxon>Mycobacterium simiae complex</taxon>
    </lineage>
</organism>
<sequence>MVSYRIDLARYPEFLHRIVRSWYTWQGAYLLSQGKYPGYDQREPRLWETEAQVFWDGRPPEMTSINELGFIDDGGVSEYLVWENGRYFIDEQERGSRDKYWMLNHYPDAEKLLLFSIGKRALSGRYIDSPAMDRLERAVDPRVTLSKPDPLNYPGRVSLRVNGEDDDRGWIGETDATAASHIVFLSFEDLDSLLREGLPADWFTISTQGD</sequence>
<dbReference type="OrthoDB" id="4710374at2"/>
<name>A0A1Z4ED52_9MYCO</name>
<evidence type="ECO:0000313" key="2">
    <source>
        <dbReference type="Proteomes" id="UP000217736"/>
    </source>
</evidence>
<keyword evidence="2" id="KW-1185">Reference proteome</keyword>
<accession>A0A1Z4ED52</accession>